<evidence type="ECO:0000313" key="2">
    <source>
        <dbReference type="Proteomes" id="UP000298663"/>
    </source>
</evidence>
<dbReference type="Proteomes" id="UP000298663">
    <property type="component" value="Unassembled WGS sequence"/>
</dbReference>
<reference evidence="1 2" key="2">
    <citation type="journal article" date="2019" name="G3 (Bethesda)">
        <title>Hybrid Assembly of the Genome of the Entomopathogenic Nematode Steinernema carpocapsae Identifies the X-Chromosome.</title>
        <authorList>
            <person name="Serra L."/>
            <person name="Macchietto M."/>
            <person name="Macias-Munoz A."/>
            <person name="McGill C.J."/>
            <person name="Rodriguez I.M."/>
            <person name="Rodriguez B."/>
            <person name="Murad R."/>
            <person name="Mortazavi A."/>
        </authorList>
    </citation>
    <scope>NUCLEOTIDE SEQUENCE [LARGE SCALE GENOMIC DNA]</scope>
    <source>
        <strain evidence="1 2">ALL</strain>
    </source>
</reference>
<name>A0A4U8UI10_STECR</name>
<keyword evidence="2" id="KW-1185">Reference proteome</keyword>
<protein>
    <submittedName>
        <fullName evidence="1">Uncharacterized protein</fullName>
    </submittedName>
</protein>
<accession>A0A4U8UI10</accession>
<evidence type="ECO:0000313" key="1">
    <source>
        <dbReference type="EMBL" id="TMS32610.1"/>
    </source>
</evidence>
<comment type="caution">
    <text evidence="1">The sequence shown here is derived from an EMBL/GenBank/DDBJ whole genome shotgun (WGS) entry which is preliminary data.</text>
</comment>
<proteinExistence type="predicted"/>
<dbReference type="AlphaFoldDB" id="A0A4U8UI10"/>
<dbReference type="EMBL" id="AZBU02000001">
    <property type="protein sequence ID" value="TMS32610.1"/>
    <property type="molecule type" value="Genomic_DNA"/>
</dbReference>
<organism evidence="1 2">
    <name type="scientific">Steinernema carpocapsae</name>
    <name type="common">Entomopathogenic nematode</name>
    <dbReference type="NCBI Taxonomy" id="34508"/>
    <lineage>
        <taxon>Eukaryota</taxon>
        <taxon>Metazoa</taxon>
        <taxon>Ecdysozoa</taxon>
        <taxon>Nematoda</taxon>
        <taxon>Chromadorea</taxon>
        <taxon>Rhabditida</taxon>
        <taxon>Tylenchina</taxon>
        <taxon>Panagrolaimomorpha</taxon>
        <taxon>Strongyloidoidea</taxon>
        <taxon>Steinernematidae</taxon>
        <taxon>Steinernema</taxon>
    </lineage>
</organism>
<sequence length="99" mass="11478">MTLSAQRLHFSHFPSFRPASVDRLDKSEARSRHRRSLSSCVKRRTFFVDADDSRCIPPILALLFPSCIVIKRMNMRAPHFKTLLSQKHSLPCVNSNRRV</sequence>
<gene>
    <name evidence="1" type="ORF">L596_000429</name>
</gene>
<reference evidence="1 2" key="1">
    <citation type="journal article" date="2015" name="Genome Biol.">
        <title>Comparative genomics of Steinernema reveals deeply conserved gene regulatory networks.</title>
        <authorList>
            <person name="Dillman A.R."/>
            <person name="Macchietto M."/>
            <person name="Porter C.F."/>
            <person name="Rogers A."/>
            <person name="Williams B."/>
            <person name="Antoshechkin I."/>
            <person name="Lee M.M."/>
            <person name="Goodwin Z."/>
            <person name="Lu X."/>
            <person name="Lewis E.E."/>
            <person name="Goodrich-Blair H."/>
            <person name="Stock S.P."/>
            <person name="Adams B.J."/>
            <person name="Sternberg P.W."/>
            <person name="Mortazavi A."/>
        </authorList>
    </citation>
    <scope>NUCLEOTIDE SEQUENCE [LARGE SCALE GENOMIC DNA]</scope>
    <source>
        <strain evidence="1 2">ALL</strain>
    </source>
</reference>